<keyword evidence="2" id="KW-1185">Reference proteome</keyword>
<organism evidence="1 2">
    <name type="scientific">Sphingomonas alpina</name>
    <dbReference type="NCBI Taxonomy" id="653931"/>
    <lineage>
        <taxon>Bacteria</taxon>
        <taxon>Pseudomonadati</taxon>
        <taxon>Pseudomonadota</taxon>
        <taxon>Alphaproteobacteria</taxon>
        <taxon>Sphingomonadales</taxon>
        <taxon>Sphingomonadaceae</taxon>
        <taxon>Sphingomonas</taxon>
    </lineage>
</organism>
<evidence type="ECO:0000313" key="2">
    <source>
        <dbReference type="Proteomes" id="UP000516148"/>
    </source>
</evidence>
<dbReference type="AlphaFoldDB" id="A0A7H0LQK7"/>
<dbReference type="InterPro" id="IPR046736">
    <property type="entry name" value="DUF6628"/>
</dbReference>
<dbReference type="Pfam" id="PF20333">
    <property type="entry name" value="DUF6628"/>
    <property type="match status" value="1"/>
</dbReference>
<proteinExistence type="predicted"/>
<protein>
    <submittedName>
        <fullName evidence="1">Uncharacterized protein</fullName>
    </submittedName>
</protein>
<name>A0A7H0LQK7_9SPHN</name>
<dbReference type="Proteomes" id="UP000516148">
    <property type="component" value="Chromosome"/>
</dbReference>
<sequence length="145" mass="15058">MSSPNPALTHATLLPHAVPPCPNARLALFAMRRMGARGLSDAPATHAMITGFGESFRRPLVLMRAFMADLASAAQCPIAIAPCCCGRMTPAESILLTVLARTETAPETAHFLLADLLGLRHADGVLASATAVTQAFADAGRPIAA</sequence>
<evidence type="ECO:0000313" key="1">
    <source>
        <dbReference type="EMBL" id="QNQ11960.1"/>
    </source>
</evidence>
<dbReference type="EMBL" id="CP061038">
    <property type="protein sequence ID" value="QNQ11960.1"/>
    <property type="molecule type" value="Genomic_DNA"/>
</dbReference>
<reference evidence="1 2" key="1">
    <citation type="submission" date="2020-09" db="EMBL/GenBank/DDBJ databases">
        <title>Sphingomonas sp., a new species isolated from pork steak.</title>
        <authorList>
            <person name="Heidler von Heilborn D."/>
        </authorList>
    </citation>
    <scope>NUCLEOTIDE SEQUENCE [LARGE SCALE GENOMIC DNA]</scope>
    <source>
        <strain evidence="2">S8-3T</strain>
    </source>
</reference>
<gene>
    <name evidence="1" type="ORF">H3Z74_10165</name>
</gene>
<dbReference type="KEGG" id="spap:H3Z74_10165"/>
<accession>A0A7H0LQK7</accession>